<dbReference type="InterPro" id="IPR026580">
    <property type="entry name" value="DivIB"/>
</dbReference>
<organism evidence="11 12">
    <name type="scientific">Secundilactobacillus malefermentans</name>
    <dbReference type="NCBI Taxonomy" id="176292"/>
    <lineage>
        <taxon>Bacteria</taxon>
        <taxon>Bacillati</taxon>
        <taxon>Bacillota</taxon>
        <taxon>Bacilli</taxon>
        <taxon>Lactobacillales</taxon>
        <taxon>Lactobacillaceae</taxon>
        <taxon>Secundilactobacillus</taxon>
    </lineage>
</organism>
<evidence type="ECO:0000256" key="6">
    <source>
        <dbReference type="ARBA" id="ARBA00023136"/>
    </source>
</evidence>
<dbReference type="GO" id="GO:0005886">
    <property type="term" value="C:plasma membrane"/>
    <property type="evidence" value="ECO:0007669"/>
    <property type="project" value="UniProtKB-SubCell"/>
</dbReference>
<comment type="subcellular location">
    <subcellularLocation>
        <location evidence="8">Cell membrane</location>
        <topology evidence="8">Single-pass type II membrane protein</topology>
    </subcellularLocation>
    <subcellularLocation>
        <location evidence="1">Membrane</location>
    </subcellularLocation>
    <text evidence="8">Localizes to the division septum.</text>
</comment>
<feature type="region of interest" description="Disordered" evidence="9">
    <location>
        <begin position="1"/>
        <end position="26"/>
    </location>
</feature>
<dbReference type="InterPro" id="IPR013685">
    <property type="entry name" value="POTRA_FtsQ_type"/>
</dbReference>
<evidence type="ECO:0000256" key="5">
    <source>
        <dbReference type="ARBA" id="ARBA00022989"/>
    </source>
</evidence>
<evidence type="ECO:0000256" key="8">
    <source>
        <dbReference type="HAMAP-Rule" id="MF_00912"/>
    </source>
</evidence>
<keyword evidence="5 8" id="KW-1133">Transmembrane helix</keyword>
<sequence length="277" mass="31607">MGKKSDEELTPWQRYQEAQKKRERAQSSLFTKLRPKRIGKKLSKLRKQQNQKLILKMGSLVLAFGLALLFVIYLISPLSHIQKININGNRSLSNQEVLTSMNLAKGDSVFSVLGRQKEIQSTARGANVKVKSVKVSLSHLNRVTVKIAEYKTAAFLVKKQRYYVILESGVISHHGKKQPMAHYPIFSHFKTVKTTQKMVQQYNHLNKTVQQNISEVRFSPSKSNPDRVHLFMNDGNEVYATLTTLAKKMAFYESISSKMKQNGVINLEVGAYSYPFK</sequence>
<evidence type="ECO:0000313" key="12">
    <source>
        <dbReference type="Proteomes" id="UP000294854"/>
    </source>
</evidence>
<feature type="transmembrane region" description="Helical" evidence="8">
    <location>
        <begin position="53"/>
        <end position="75"/>
    </location>
</feature>
<evidence type="ECO:0000256" key="2">
    <source>
        <dbReference type="ARBA" id="ARBA00022475"/>
    </source>
</evidence>
<dbReference type="HAMAP" id="MF_00912">
    <property type="entry name" value="DivIB"/>
    <property type="match status" value="1"/>
</dbReference>
<dbReference type="Pfam" id="PF08478">
    <property type="entry name" value="POTRA_1"/>
    <property type="match status" value="1"/>
</dbReference>
<comment type="caution">
    <text evidence="11">The sequence shown here is derived from an EMBL/GenBank/DDBJ whole genome shotgun (WGS) entry which is preliminary data.</text>
</comment>
<dbReference type="InterPro" id="IPR005548">
    <property type="entry name" value="Cell_div_FtsQ/DivIB_C"/>
</dbReference>
<evidence type="ECO:0000313" key="11">
    <source>
        <dbReference type="EMBL" id="TDG80662.1"/>
    </source>
</evidence>
<dbReference type="GO" id="GO:0032153">
    <property type="term" value="C:cell division site"/>
    <property type="evidence" value="ECO:0007669"/>
    <property type="project" value="UniProtKB-UniRule"/>
</dbReference>
<dbReference type="RefSeq" id="WP_010620114.1">
    <property type="nucleotide sequence ID" value="NZ_CP042371.1"/>
</dbReference>
<keyword evidence="12" id="KW-1185">Reference proteome</keyword>
<dbReference type="Pfam" id="PF03799">
    <property type="entry name" value="FtsQ_DivIB_C"/>
    <property type="match status" value="1"/>
</dbReference>
<dbReference type="PANTHER" id="PTHR37820:SF1">
    <property type="entry name" value="CELL DIVISION PROTEIN FTSQ"/>
    <property type="match status" value="1"/>
</dbReference>
<dbReference type="PROSITE" id="PS51779">
    <property type="entry name" value="POTRA"/>
    <property type="match status" value="1"/>
</dbReference>
<dbReference type="Proteomes" id="UP000294854">
    <property type="component" value="Unassembled WGS sequence"/>
</dbReference>
<evidence type="ECO:0000256" key="9">
    <source>
        <dbReference type="SAM" id="MobiDB-lite"/>
    </source>
</evidence>
<feature type="domain" description="POTRA" evidence="10">
    <location>
        <begin position="79"/>
        <end position="150"/>
    </location>
</feature>
<proteinExistence type="inferred from homology"/>
<gene>
    <name evidence="8" type="primary">divIB</name>
    <name evidence="11" type="ORF">C5L31_001238</name>
</gene>
<dbReference type="EMBL" id="PUFO01000007">
    <property type="protein sequence ID" value="TDG80662.1"/>
    <property type="molecule type" value="Genomic_DNA"/>
</dbReference>
<dbReference type="PANTHER" id="PTHR37820">
    <property type="entry name" value="CELL DIVISION PROTEIN DIVIB"/>
    <property type="match status" value="1"/>
</dbReference>
<comment type="function">
    <text evidence="8">Cell division protein that may be involved in stabilizing or promoting the assembly of the division complex.</text>
</comment>
<keyword evidence="4 8" id="KW-0812">Transmembrane</keyword>
<dbReference type="InterPro" id="IPR034746">
    <property type="entry name" value="POTRA"/>
</dbReference>
<evidence type="ECO:0000259" key="10">
    <source>
        <dbReference type="PROSITE" id="PS51779"/>
    </source>
</evidence>
<evidence type="ECO:0000256" key="7">
    <source>
        <dbReference type="ARBA" id="ARBA00023306"/>
    </source>
</evidence>
<accession>A0A4R5NTT2</accession>
<name>A0A4R5NTT2_9LACO</name>
<keyword evidence="2 8" id="KW-1003">Cell membrane</keyword>
<evidence type="ECO:0000256" key="4">
    <source>
        <dbReference type="ARBA" id="ARBA00022692"/>
    </source>
</evidence>
<dbReference type="AlphaFoldDB" id="A0A4R5NTT2"/>
<keyword evidence="6 8" id="KW-0472">Membrane</keyword>
<dbReference type="GO" id="GO:0043093">
    <property type="term" value="P:FtsZ-dependent cytokinesis"/>
    <property type="evidence" value="ECO:0007669"/>
    <property type="project" value="UniProtKB-UniRule"/>
</dbReference>
<keyword evidence="3 8" id="KW-0132">Cell division</keyword>
<evidence type="ECO:0000256" key="1">
    <source>
        <dbReference type="ARBA" id="ARBA00004370"/>
    </source>
</evidence>
<evidence type="ECO:0000256" key="3">
    <source>
        <dbReference type="ARBA" id="ARBA00022618"/>
    </source>
</evidence>
<comment type="similarity">
    <text evidence="8">Belongs to the FtsQ/DivIB family. DivIB subfamily.</text>
</comment>
<reference evidence="11 12" key="1">
    <citation type="journal article" date="2019" name="Appl. Microbiol. Biotechnol.">
        <title>Uncovering carbohydrate metabolism through a genotype-phenotype association study of 56 lactic acid bacteria genomes.</title>
        <authorList>
            <person name="Buron-Moles G."/>
            <person name="Chailyan A."/>
            <person name="Dolejs I."/>
            <person name="Forster J."/>
            <person name="Miks M.H."/>
        </authorList>
    </citation>
    <scope>NUCLEOTIDE SEQUENCE [LARGE SCALE GENOMIC DNA]</scope>
    <source>
        <strain evidence="11 12">ATCC 49373</strain>
    </source>
</reference>
<dbReference type="STRING" id="1122149.FD44_GL000569"/>
<keyword evidence="7 8" id="KW-0131">Cell cycle</keyword>
<protein>
    <recommendedName>
        <fullName evidence="8">Cell division protein DivIB</fullName>
    </recommendedName>
</protein>
<dbReference type="OrthoDB" id="1819027at2"/>
<dbReference type="Gene3D" id="3.40.50.10960">
    <property type="match status" value="1"/>
</dbReference>
<dbReference type="InterPro" id="IPR050487">
    <property type="entry name" value="FtsQ_DivIB"/>
</dbReference>